<dbReference type="Gene3D" id="2.40.50.100">
    <property type="match status" value="1"/>
</dbReference>
<dbReference type="PROSITE" id="PS00543">
    <property type="entry name" value="HLYD_FAMILY"/>
    <property type="match status" value="1"/>
</dbReference>
<evidence type="ECO:0000313" key="13">
    <source>
        <dbReference type="Proteomes" id="UP001271780"/>
    </source>
</evidence>
<comment type="similarity">
    <text evidence="2 9">Belongs to the membrane fusion protein (MFP) (TC 8.A.1) family.</text>
</comment>
<dbReference type="EMBL" id="JAVIIZ010000042">
    <property type="protein sequence ID" value="MDX8476747.1"/>
    <property type="molecule type" value="Genomic_DNA"/>
</dbReference>
<dbReference type="PANTHER" id="PTHR30386">
    <property type="entry name" value="MEMBRANE FUSION SUBUNIT OF EMRAB-TOLC MULTIDRUG EFFLUX PUMP"/>
    <property type="match status" value="1"/>
</dbReference>
<feature type="domain" description="AprE-like long alpha-helical hairpin" evidence="10">
    <location>
        <begin position="120"/>
        <end position="297"/>
    </location>
</feature>
<reference evidence="12 13" key="1">
    <citation type="submission" date="2023-08" db="EMBL/GenBank/DDBJ databases">
        <title>Implementing the SeqCode for naming new Mesorhizobium species isolated from Vachellia karroo root nodules.</title>
        <authorList>
            <person name="Van Lill M."/>
        </authorList>
    </citation>
    <scope>NUCLEOTIDE SEQUENCE [LARGE SCALE GENOMIC DNA]</scope>
    <source>
        <strain evidence="12 13">VK23A</strain>
    </source>
</reference>
<keyword evidence="6 9" id="KW-0812">Transmembrane</keyword>
<evidence type="ECO:0000256" key="1">
    <source>
        <dbReference type="ARBA" id="ARBA00004377"/>
    </source>
</evidence>
<evidence type="ECO:0000259" key="10">
    <source>
        <dbReference type="Pfam" id="PF25994"/>
    </source>
</evidence>
<keyword evidence="4 9" id="KW-1003">Cell membrane</keyword>
<dbReference type="NCBIfam" id="TIGR01843">
    <property type="entry name" value="type_I_hlyD"/>
    <property type="match status" value="1"/>
</dbReference>
<dbReference type="PRINTS" id="PR01490">
    <property type="entry name" value="RTXTOXIND"/>
</dbReference>
<dbReference type="Pfam" id="PF25994">
    <property type="entry name" value="HH_AprE"/>
    <property type="match status" value="1"/>
</dbReference>
<keyword evidence="13" id="KW-1185">Reference proteome</keyword>
<keyword evidence="5 9" id="KW-0997">Cell inner membrane</keyword>
<feature type="transmembrane region" description="Helical" evidence="9">
    <location>
        <begin position="48"/>
        <end position="68"/>
    </location>
</feature>
<dbReference type="InterPro" id="IPR050739">
    <property type="entry name" value="MFP"/>
</dbReference>
<organism evidence="12 13">
    <name type="scientific">Mesorhizobium dulcispinae</name>
    <dbReference type="NCBI Taxonomy" id="3072316"/>
    <lineage>
        <taxon>Bacteria</taxon>
        <taxon>Pseudomonadati</taxon>
        <taxon>Pseudomonadota</taxon>
        <taxon>Alphaproteobacteria</taxon>
        <taxon>Hyphomicrobiales</taxon>
        <taxon>Phyllobacteriaceae</taxon>
        <taxon>Mesorhizobium</taxon>
    </lineage>
</organism>
<evidence type="ECO:0000259" key="11">
    <source>
        <dbReference type="Pfam" id="PF26002"/>
    </source>
</evidence>
<dbReference type="InterPro" id="IPR058781">
    <property type="entry name" value="HH_AprE-like"/>
</dbReference>
<protein>
    <recommendedName>
        <fullName evidence="9">Membrane fusion protein (MFP) family protein</fullName>
    </recommendedName>
</protein>
<proteinExistence type="inferred from homology"/>
<evidence type="ECO:0000256" key="4">
    <source>
        <dbReference type="ARBA" id="ARBA00022475"/>
    </source>
</evidence>
<comment type="subcellular location">
    <subcellularLocation>
        <location evidence="1 9">Cell inner membrane</location>
        <topology evidence="1 9">Single-pass membrane protein</topology>
    </subcellularLocation>
</comment>
<comment type="caution">
    <text evidence="12">The sequence shown here is derived from an EMBL/GenBank/DDBJ whole genome shotgun (WGS) entry which is preliminary data.</text>
</comment>
<evidence type="ECO:0000256" key="6">
    <source>
        <dbReference type="ARBA" id="ARBA00022692"/>
    </source>
</evidence>
<dbReference type="Gene3D" id="2.40.30.170">
    <property type="match status" value="1"/>
</dbReference>
<evidence type="ECO:0000256" key="3">
    <source>
        <dbReference type="ARBA" id="ARBA00022448"/>
    </source>
</evidence>
<gene>
    <name evidence="12" type="ORF">RFM27_32360</name>
</gene>
<dbReference type="Proteomes" id="UP001271780">
    <property type="component" value="Unassembled WGS sequence"/>
</dbReference>
<evidence type="ECO:0000256" key="9">
    <source>
        <dbReference type="RuleBase" id="RU365093"/>
    </source>
</evidence>
<dbReference type="InterPro" id="IPR006144">
    <property type="entry name" value="Secretion_HlyD_CS"/>
</dbReference>
<sequence>MSSTSLTIRQARWRRAKTSDPTTPAILEFQWPSTAVSNAPIPRAARGIVWMISSLVVVLITVAGLIPVDQVVTTRGLVVSQSPNIIVQPLETAIVRSIEVREGQHVQAGQLLARLDSTFASADLQALAMQVSTLEAEVARLKAEADGKDFNYDGLDPSWTLQASIFERRKAVYEAKLENFDRQSDELSSVISRAQSDAAGYRQRLSVAASIEEMRKQLEERQVGSRLNTLLAEDNSAEMSRALGNAVQTAEAARRQQAAVAADRAGYIQGWRAEVSQGLSDASSRMSDARELFNKAKLRKQLVELKSEGDAIVQSVAKVSVGSVLQSGERLITLVPAKAPLEIETNVVGRSSGFVHVGDPVVIKFDTFPYSQYGLAHGTVRTLSPDSFSAQEQARDPDSSLAMLPSNAEPFYRTRISIDQVALHDVPAGFALTPGMPVTADVRVGRRTVLKYVLGVMLPIGQEAMREP</sequence>
<name>A0ABU4XPS9_9HYPH</name>
<dbReference type="PANTHER" id="PTHR30386:SF26">
    <property type="entry name" value="TRANSPORT PROTEIN COMB"/>
    <property type="match status" value="1"/>
</dbReference>
<accession>A0ABU4XPS9</accession>
<keyword evidence="3 9" id="KW-0813">Transport</keyword>
<evidence type="ECO:0000313" key="12">
    <source>
        <dbReference type="EMBL" id="MDX8476747.1"/>
    </source>
</evidence>
<evidence type="ECO:0000256" key="5">
    <source>
        <dbReference type="ARBA" id="ARBA00022519"/>
    </source>
</evidence>
<dbReference type="InterPro" id="IPR058982">
    <property type="entry name" value="Beta-barrel_AprE"/>
</dbReference>
<keyword evidence="7 9" id="KW-1133">Transmembrane helix</keyword>
<feature type="domain" description="AprE-like beta-barrel" evidence="11">
    <location>
        <begin position="342"/>
        <end position="444"/>
    </location>
</feature>
<dbReference type="InterPro" id="IPR010129">
    <property type="entry name" value="T1SS_HlyD"/>
</dbReference>
<evidence type="ECO:0000256" key="2">
    <source>
        <dbReference type="ARBA" id="ARBA00009477"/>
    </source>
</evidence>
<dbReference type="Pfam" id="PF26002">
    <property type="entry name" value="Beta-barrel_AprE"/>
    <property type="match status" value="1"/>
</dbReference>
<evidence type="ECO:0000256" key="8">
    <source>
        <dbReference type="ARBA" id="ARBA00023136"/>
    </source>
</evidence>
<keyword evidence="8 9" id="KW-0472">Membrane</keyword>
<evidence type="ECO:0000256" key="7">
    <source>
        <dbReference type="ARBA" id="ARBA00022989"/>
    </source>
</evidence>
<dbReference type="RefSeq" id="WP_320319160.1">
    <property type="nucleotide sequence ID" value="NZ_JAVIIX010000040.1"/>
</dbReference>